<dbReference type="InterPro" id="IPR035959">
    <property type="entry name" value="RutC-like_sf"/>
</dbReference>
<accession>A0ABS4JZ37</accession>
<keyword evidence="3" id="KW-1185">Reference proteome</keyword>
<comment type="similarity">
    <text evidence="1">Belongs to the RutC family.</text>
</comment>
<dbReference type="InterPro" id="IPR019897">
    <property type="entry name" value="RidA_CS"/>
</dbReference>
<dbReference type="PANTHER" id="PTHR11803:SF39">
    <property type="entry name" value="2-IMINOBUTANOATE_2-IMINOPROPANOATE DEAMINASE"/>
    <property type="match status" value="1"/>
</dbReference>
<gene>
    <name evidence="2" type="ORF">J2Z44_000031</name>
</gene>
<keyword evidence="2" id="KW-0378">Hydrolase</keyword>
<dbReference type="GO" id="GO:0120241">
    <property type="term" value="F:2-iminobutanoate/2-iminopropanoate deaminase"/>
    <property type="evidence" value="ECO:0007669"/>
    <property type="project" value="UniProtKB-EC"/>
</dbReference>
<name>A0ABS4JZ37_9CLOT</name>
<dbReference type="PROSITE" id="PS01094">
    <property type="entry name" value="UPF0076"/>
    <property type="match status" value="1"/>
</dbReference>
<dbReference type="EC" id="3.5.99.10" evidence="2"/>
<evidence type="ECO:0000313" key="3">
    <source>
        <dbReference type="Proteomes" id="UP001519308"/>
    </source>
</evidence>
<dbReference type="InterPro" id="IPR006056">
    <property type="entry name" value="RidA"/>
</dbReference>
<proteinExistence type="inferred from homology"/>
<dbReference type="InterPro" id="IPR006175">
    <property type="entry name" value="YjgF/YER057c/UK114"/>
</dbReference>
<evidence type="ECO:0000313" key="2">
    <source>
        <dbReference type="EMBL" id="MBP2020250.1"/>
    </source>
</evidence>
<evidence type="ECO:0000256" key="1">
    <source>
        <dbReference type="ARBA" id="ARBA00010552"/>
    </source>
</evidence>
<dbReference type="CDD" id="cd00448">
    <property type="entry name" value="YjgF_YER057c_UK114_family"/>
    <property type="match status" value="1"/>
</dbReference>
<organism evidence="2 3">
    <name type="scientific">Clostridium punense</name>
    <dbReference type="NCBI Taxonomy" id="1054297"/>
    <lineage>
        <taxon>Bacteria</taxon>
        <taxon>Bacillati</taxon>
        <taxon>Bacillota</taxon>
        <taxon>Clostridia</taxon>
        <taxon>Eubacteriales</taxon>
        <taxon>Clostridiaceae</taxon>
        <taxon>Clostridium</taxon>
    </lineage>
</organism>
<dbReference type="Gene3D" id="3.30.1330.40">
    <property type="entry name" value="RutC-like"/>
    <property type="match status" value="1"/>
</dbReference>
<dbReference type="NCBIfam" id="TIGR00004">
    <property type="entry name" value="Rid family detoxifying hydrolase"/>
    <property type="match status" value="1"/>
</dbReference>
<reference evidence="2 3" key="1">
    <citation type="submission" date="2021-03" db="EMBL/GenBank/DDBJ databases">
        <title>Genomic Encyclopedia of Type Strains, Phase IV (KMG-IV): sequencing the most valuable type-strain genomes for metagenomic binning, comparative biology and taxonomic classification.</title>
        <authorList>
            <person name="Goeker M."/>
        </authorList>
    </citation>
    <scope>NUCLEOTIDE SEQUENCE [LARGE SCALE GENOMIC DNA]</scope>
    <source>
        <strain evidence="2 3">DSM 28650</strain>
    </source>
</reference>
<dbReference type="Pfam" id="PF01042">
    <property type="entry name" value="Ribonuc_L-PSP"/>
    <property type="match status" value="1"/>
</dbReference>
<dbReference type="Proteomes" id="UP001519308">
    <property type="component" value="Unassembled WGS sequence"/>
</dbReference>
<dbReference type="RefSeq" id="WP_021283266.1">
    <property type="nucleotide sequence ID" value="NZ_JAGGLL010000001.1"/>
</dbReference>
<protein>
    <submittedName>
        <fullName evidence="2">2-iminobutanoate/2-iminopropanoate deaminase</fullName>
        <ecNumber evidence="2">3.5.99.10</ecNumber>
    </submittedName>
</protein>
<comment type="caution">
    <text evidence="2">The sequence shown here is derived from an EMBL/GenBank/DDBJ whole genome shotgun (WGS) entry which is preliminary data.</text>
</comment>
<dbReference type="EMBL" id="JAGGLL010000001">
    <property type="protein sequence ID" value="MBP2020250.1"/>
    <property type="molecule type" value="Genomic_DNA"/>
</dbReference>
<sequence>MEKQVISTAKAPAALGPYSQAIKVGNLLYTSGQLAINSATGEFINDDIQKATTQALENVKAILEEAGTSLDKVVKTLVFLKDMNDFAPMNEVYAKYFSVNPPARSCVQAGKLPKDALVEIEVIAIVE</sequence>
<dbReference type="PANTHER" id="PTHR11803">
    <property type="entry name" value="2-IMINOBUTANOATE/2-IMINOPROPANOATE DEAMINASE RIDA"/>
    <property type="match status" value="1"/>
</dbReference>
<dbReference type="SUPFAM" id="SSF55298">
    <property type="entry name" value="YjgF-like"/>
    <property type="match status" value="1"/>
</dbReference>